<accession>A0A8T4HD59</accession>
<comment type="caution">
    <text evidence="1">The sequence shown here is derived from an EMBL/GenBank/DDBJ whole genome shotgun (WGS) entry which is preliminary data.</text>
</comment>
<dbReference type="Proteomes" id="UP000679691">
    <property type="component" value="Unassembled WGS sequence"/>
</dbReference>
<name>A0A8T4HD59_9SPHI</name>
<sequence>MEYGIRPFEQLVALLKEDLSQQLNCQISLVELPENGDFILQSPRLPFSIYLYAATTPHHAAQQINAVHIDVDILQYHYPKVLARICTLSGKCKRLYARQTVVARVDKNISSQFLAEHHLQEVMPGKYRYGLYDNGELVSLAVFSGGRRNHEKPAPHRSFELIRFCHKSNYLVVGGLSKLLKAFYSDFKPGDIMSYCDLDWSQNSSLSQIGFELKGQIPSIKLLIQEGRRYTIHAEEQEIELRKQYPKSYIKYNLGSLKMVKYYE</sequence>
<protein>
    <submittedName>
        <fullName evidence="1">Uncharacterized protein</fullName>
    </submittedName>
</protein>
<reference evidence="1" key="1">
    <citation type="submission" date="2021-03" db="EMBL/GenBank/DDBJ databases">
        <authorList>
            <person name="Lu T."/>
            <person name="Wang Q."/>
            <person name="Han X."/>
        </authorList>
    </citation>
    <scope>NUCLEOTIDE SEQUENCE</scope>
    <source>
        <strain evidence="1">WQ 2009</strain>
    </source>
</reference>
<dbReference type="RefSeq" id="WP_353547740.1">
    <property type="nucleotide sequence ID" value="NZ_JAGKSB010000014.1"/>
</dbReference>
<gene>
    <name evidence="1" type="ORF">J5U18_11835</name>
</gene>
<proteinExistence type="predicted"/>
<keyword evidence="2" id="KW-1185">Reference proteome</keyword>
<evidence type="ECO:0000313" key="2">
    <source>
        <dbReference type="Proteomes" id="UP000679691"/>
    </source>
</evidence>
<dbReference type="EMBL" id="JAGKSB010000014">
    <property type="protein sequence ID" value="MBP3944235.1"/>
    <property type="molecule type" value="Genomic_DNA"/>
</dbReference>
<evidence type="ECO:0000313" key="1">
    <source>
        <dbReference type="EMBL" id="MBP3944235.1"/>
    </source>
</evidence>
<organism evidence="1 2">
    <name type="scientific">Rhinopithecimicrobium faecis</name>
    <dbReference type="NCBI Taxonomy" id="2820698"/>
    <lineage>
        <taxon>Bacteria</taxon>
        <taxon>Pseudomonadati</taxon>
        <taxon>Bacteroidota</taxon>
        <taxon>Sphingobacteriia</taxon>
        <taxon>Sphingobacteriales</taxon>
        <taxon>Sphingobacteriaceae</taxon>
        <taxon>Rhinopithecimicrobium</taxon>
    </lineage>
</organism>
<dbReference type="AlphaFoldDB" id="A0A8T4HD59"/>